<dbReference type="RefSeq" id="WP_364025651.1">
    <property type="nucleotide sequence ID" value="NZ_JBFATD010000012.1"/>
</dbReference>
<keyword evidence="2" id="KW-0812">Transmembrane</keyword>
<evidence type="ECO:0000313" key="3">
    <source>
        <dbReference type="EMBL" id="MEV5248851.1"/>
    </source>
</evidence>
<dbReference type="Proteomes" id="UP001552527">
    <property type="component" value="Unassembled WGS sequence"/>
</dbReference>
<protein>
    <recommendedName>
        <fullName evidence="5">Integral membrane protein</fullName>
    </recommendedName>
</protein>
<keyword evidence="2" id="KW-0472">Membrane</keyword>
<organism evidence="3 4">
    <name type="scientific">Streptomyces werraensis</name>
    <dbReference type="NCBI Taxonomy" id="68284"/>
    <lineage>
        <taxon>Bacteria</taxon>
        <taxon>Bacillati</taxon>
        <taxon>Actinomycetota</taxon>
        <taxon>Actinomycetes</taxon>
        <taxon>Kitasatosporales</taxon>
        <taxon>Streptomycetaceae</taxon>
        <taxon>Streptomyces</taxon>
    </lineage>
</organism>
<evidence type="ECO:0000256" key="2">
    <source>
        <dbReference type="SAM" id="Phobius"/>
    </source>
</evidence>
<reference evidence="3 4" key="1">
    <citation type="submission" date="2024-06" db="EMBL/GenBank/DDBJ databases">
        <title>The Natural Products Discovery Center: Release of the First 8490 Sequenced Strains for Exploring Actinobacteria Biosynthetic Diversity.</title>
        <authorList>
            <person name="Kalkreuter E."/>
            <person name="Kautsar S.A."/>
            <person name="Yang D."/>
            <person name="Bader C.D."/>
            <person name="Teijaro C.N."/>
            <person name="Fluegel L."/>
            <person name="Davis C.M."/>
            <person name="Simpson J.R."/>
            <person name="Lauterbach L."/>
            <person name="Steele A.D."/>
            <person name="Gui C."/>
            <person name="Meng S."/>
            <person name="Li G."/>
            <person name="Viehrig K."/>
            <person name="Ye F."/>
            <person name="Su P."/>
            <person name="Kiefer A.F."/>
            <person name="Nichols A."/>
            <person name="Cepeda A.J."/>
            <person name="Yan W."/>
            <person name="Fan B."/>
            <person name="Jiang Y."/>
            <person name="Adhikari A."/>
            <person name="Zheng C.-J."/>
            <person name="Schuster L."/>
            <person name="Cowan T.M."/>
            <person name="Smanski M.J."/>
            <person name="Chevrette M.G."/>
            <person name="De Carvalho L.P.S."/>
            <person name="Shen B."/>
        </authorList>
    </citation>
    <scope>NUCLEOTIDE SEQUENCE [LARGE SCALE GENOMIC DNA]</scope>
    <source>
        <strain evidence="3 4">NPDC052768</strain>
    </source>
</reference>
<feature type="transmembrane region" description="Helical" evidence="2">
    <location>
        <begin position="115"/>
        <end position="135"/>
    </location>
</feature>
<feature type="compositionally biased region" description="Basic and acidic residues" evidence="1">
    <location>
        <begin position="18"/>
        <end position="33"/>
    </location>
</feature>
<evidence type="ECO:0008006" key="5">
    <source>
        <dbReference type="Google" id="ProtNLM"/>
    </source>
</evidence>
<feature type="transmembrane region" description="Helical" evidence="2">
    <location>
        <begin position="155"/>
        <end position="180"/>
    </location>
</feature>
<keyword evidence="4" id="KW-1185">Reference proteome</keyword>
<evidence type="ECO:0000313" key="4">
    <source>
        <dbReference type="Proteomes" id="UP001552527"/>
    </source>
</evidence>
<feature type="region of interest" description="Disordered" evidence="1">
    <location>
        <begin position="1"/>
        <end position="55"/>
    </location>
</feature>
<name>A0ABV3JM92_9ACTN</name>
<keyword evidence="2" id="KW-1133">Transmembrane helix</keyword>
<accession>A0ABV3JM92</accession>
<sequence length="184" mass="18655">MAEKTEDETETGTTTVVKSDERTAVRTEERPEEAVAGPEDTAAEEHAEPAEAPFGTGQGAAAVVSAALGLVSLTGGWPGTVAAARETLVGQLRTAADASVATQIKEVYGDAWDTTALWGGLFALVALITGVVVLVRPAFGAPGRTAQAPWTKSVAWAGVTLGVIGLLLAVLTYTGVLLGLPAAS</sequence>
<proteinExistence type="predicted"/>
<dbReference type="EMBL" id="JBFATE010000012">
    <property type="protein sequence ID" value="MEV5248851.1"/>
    <property type="molecule type" value="Genomic_DNA"/>
</dbReference>
<gene>
    <name evidence="3" type="ORF">AB0K95_26795</name>
</gene>
<comment type="caution">
    <text evidence="3">The sequence shown here is derived from an EMBL/GenBank/DDBJ whole genome shotgun (WGS) entry which is preliminary data.</text>
</comment>
<feature type="compositionally biased region" description="Acidic residues" evidence="1">
    <location>
        <begin position="1"/>
        <end position="10"/>
    </location>
</feature>
<evidence type="ECO:0000256" key="1">
    <source>
        <dbReference type="SAM" id="MobiDB-lite"/>
    </source>
</evidence>